<evidence type="ECO:0000313" key="2">
    <source>
        <dbReference type="Proteomes" id="UP000218811"/>
    </source>
</evidence>
<dbReference type="Gene3D" id="3.80.10.10">
    <property type="entry name" value="Ribonuclease Inhibitor"/>
    <property type="match status" value="1"/>
</dbReference>
<evidence type="ECO:0000313" key="1">
    <source>
        <dbReference type="EMBL" id="PCH35248.1"/>
    </source>
</evidence>
<dbReference type="SUPFAM" id="SSF52047">
    <property type="entry name" value="RNI-like"/>
    <property type="match status" value="1"/>
</dbReference>
<organism evidence="1 2">
    <name type="scientific">Wolfiporia cocos (strain MD-104)</name>
    <name type="common">Brown rot fungus</name>
    <dbReference type="NCBI Taxonomy" id="742152"/>
    <lineage>
        <taxon>Eukaryota</taxon>
        <taxon>Fungi</taxon>
        <taxon>Dikarya</taxon>
        <taxon>Basidiomycota</taxon>
        <taxon>Agaricomycotina</taxon>
        <taxon>Agaricomycetes</taxon>
        <taxon>Polyporales</taxon>
        <taxon>Phaeolaceae</taxon>
        <taxon>Wolfiporia</taxon>
    </lineage>
</organism>
<proteinExistence type="predicted"/>
<accession>A0A2H3JC52</accession>
<dbReference type="EMBL" id="KB467843">
    <property type="protein sequence ID" value="PCH35248.1"/>
    <property type="molecule type" value="Genomic_DNA"/>
</dbReference>
<evidence type="ECO:0008006" key="3">
    <source>
        <dbReference type="Google" id="ProtNLM"/>
    </source>
</evidence>
<dbReference type="AlphaFoldDB" id="A0A2H3JC52"/>
<protein>
    <recommendedName>
        <fullName evidence="3">F-box domain-containing protein</fullName>
    </recommendedName>
</protein>
<dbReference type="OMA" id="GRECNDE"/>
<sequence>MNECPIEVWTRICSLACTDGGATGAALAQASRYLYDASQCVRLQSIALVGVDQMESFLGMLEHTPPNLRCVRHLYIAGRDSPSETRTFTPIEMLHGEGLVQAYVYRHYHPRDTSLLHEKLESVPDWLDMCPSFLVKRKKAFAAAFARIIQLVSSHLETLTVHIGSMYPSFLFDIDFPSLRELTLQGVFILQTTFTNNLPDDERKVRELPSLKRLHLADCPTFFTAFIGSAPALTHLRMTGLTFLSTQIHQSLLAVAAPRTFFDDAPPTPTVFPQKIIISPSGNLQPRMDRGMKTLGRLAARSKNVIVMRPIRGGVPYSMSNAHAHWLQRIDGGPGCWNVSSDDIDTDDQHIPLVH</sequence>
<dbReference type="OrthoDB" id="2748701at2759"/>
<dbReference type="InterPro" id="IPR032675">
    <property type="entry name" value="LRR_dom_sf"/>
</dbReference>
<reference evidence="1 2" key="1">
    <citation type="journal article" date="2012" name="Science">
        <title>The Paleozoic origin of enzymatic lignin decomposition reconstructed from 31 fungal genomes.</title>
        <authorList>
            <person name="Floudas D."/>
            <person name="Binder M."/>
            <person name="Riley R."/>
            <person name="Barry K."/>
            <person name="Blanchette R.A."/>
            <person name="Henrissat B."/>
            <person name="Martinez A.T."/>
            <person name="Otillar R."/>
            <person name="Spatafora J.W."/>
            <person name="Yadav J.S."/>
            <person name="Aerts A."/>
            <person name="Benoit I."/>
            <person name="Boyd A."/>
            <person name="Carlson A."/>
            <person name="Copeland A."/>
            <person name="Coutinho P.M."/>
            <person name="de Vries R.P."/>
            <person name="Ferreira P."/>
            <person name="Findley K."/>
            <person name="Foster B."/>
            <person name="Gaskell J."/>
            <person name="Glotzer D."/>
            <person name="Gorecki P."/>
            <person name="Heitman J."/>
            <person name="Hesse C."/>
            <person name="Hori C."/>
            <person name="Igarashi K."/>
            <person name="Jurgens J.A."/>
            <person name="Kallen N."/>
            <person name="Kersten P."/>
            <person name="Kohler A."/>
            <person name="Kuees U."/>
            <person name="Kumar T.K.A."/>
            <person name="Kuo A."/>
            <person name="LaButti K."/>
            <person name="Larrondo L.F."/>
            <person name="Lindquist E."/>
            <person name="Ling A."/>
            <person name="Lombard V."/>
            <person name="Lucas S."/>
            <person name="Lundell T."/>
            <person name="Martin R."/>
            <person name="McLaughlin D.J."/>
            <person name="Morgenstern I."/>
            <person name="Morin E."/>
            <person name="Murat C."/>
            <person name="Nagy L.G."/>
            <person name="Nolan M."/>
            <person name="Ohm R.A."/>
            <person name="Patyshakuliyeva A."/>
            <person name="Rokas A."/>
            <person name="Ruiz-Duenas F.J."/>
            <person name="Sabat G."/>
            <person name="Salamov A."/>
            <person name="Samejima M."/>
            <person name="Schmutz J."/>
            <person name="Slot J.C."/>
            <person name="St John F."/>
            <person name="Stenlid J."/>
            <person name="Sun H."/>
            <person name="Sun S."/>
            <person name="Syed K."/>
            <person name="Tsang A."/>
            <person name="Wiebenga A."/>
            <person name="Young D."/>
            <person name="Pisabarro A."/>
            <person name="Eastwood D.C."/>
            <person name="Martin F."/>
            <person name="Cullen D."/>
            <person name="Grigoriev I.V."/>
            <person name="Hibbett D.S."/>
        </authorList>
    </citation>
    <scope>NUCLEOTIDE SEQUENCE [LARGE SCALE GENOMIC DNA]</scope>
    <source>
        <strain evidence="1 2">MD-104</strain>
    </source>
</reference>
<name>A0A2H3JC52_WOLCO</name>
<dbReference type="Proteomes" id="UP000218811">
    <property type="component" value="Unassembled WGS sequence"/>
</dbReference>
<dbReference type="STRING" id="742152.A0A2H3JC52"/>
<keyword evidence="2" id="KW-1185">Reference proteome</keyword>
<gene>
    <name evidence="1" type="ORF">WOLCODRAFT_145729</name>
</gene>